<accession>A0A1B9E655</accession>
<keyword evidence="1" id="KW-1133">Transmembrane helix</keyword>
<proteinExistence type="predicted"/>
<name>A0A1B9E655_9FLAO</name>
<evidence type="ECO:0000256" key="1">
    <source>
        <dbReference type="SAM" id="Phobius"/>
    </source>
</evidence>
<gene>
    <name evidence="3" type="ORF">LPBF_04995</name>
</gene>
<comment type="caution">
    <text evidence="3">The sequence shown here is derived from an EMBL/GenBank/DDBJ whole genome shotgun (WGS) entry which is preliminary data.</text>
</comment>
<dbReference type="EMBL" id="LVEP01000017">
    <property type="protein sequence ID" value="OCB77348.1"/>
    <property type="molecule type" value="Genomic_DNA"/>
</dbReference>
<organism evidence="3 4">
    <name type="scientific">Flavobacterium crassostreae</name>
    <dbReference type="NCBI Taxonomy" id="1763534"/>
    <lineage>
        <taxon>Bacteria</taxon>
        <taxon>Pseudomonadati</taxon>
        <taxon>Bacteroidota</taxon>
        <taxon>Flavobacteriia</taxon>
        <taxon>Flavobacteriales</taxon>
        <taxon>Flavobacteriaceae</taxon>
        <taxon>Flavobacterium</taxon>
    </lineage>
</organism>
<dbReference type="AlphaFoldDB" id="A0A1B9E655"/>
<protein>
    <recommendedName>
        <fullName evidence="5">Signal peptidase</fullName>
    </recommendedName>
</protein>
<evidence type="ECO:0000313" key="4">
    <source>
        <dbReference type="Proteomes" id="UP000093510"/>
    </source>
</evidence>
<evidence type="ECO:0000256" key="2">
    <source>
        <dbReference type="SAM" id="SignalP"/>
    </source>
</evidence>
<keyword evidence="2" id="KW-0732">Signal</keyword>
<reference evidence="3 4" key="1">
    <citation type="submission" date="2016-03" db="EMBL/GenBank/DDBJ databases">
        <authorList>
            <person name="Ploux O."/>
        </authorList>
    </citation>
    <scope>NUCLEOTIDE SEQUENCE [LARGE SCALE GENOMIC DNA]</scope>
    <source>
        <strain evidence="3 4">LPB0076</strain>
    </source>
</reference>
<keyword evidence="1" id="KW-0472">Membrane</keyword>
<keyword evidence="1" id="KW-0812">Transmembrane</keyword>
<feature type="transmembrane region" description="Helical" evidence="1">
    <location>
        <begin position="47"/>
        <end position="66"/>
    </location>
</feature>
<sequence>MKKIFKNNYLLLAFAVISLGVFAAPEPPPPGVKGSSAFPPPPPPPGLPINKELVFLLVAGVALGKYTTYKYIKTKKTSV</sequence>
<evidence type="ECO:0000313" key="3">
    <source>
        <dbReference type="EMBL" id="OCB77348.1"/>
    </source>
</evidence>
<feature type="signal peptide" evidence="2">
    <location>
        <begin position="1"/>
        <end position="23"/>
    </location>
</feature>
<feature type="chain" id="PRO_5008625386" description="Signal peptidase" evidence="2">
    <location>
        <begin position="24"/>
        <end position="79"/>
    </location>
</feature>
<keyword evidence="4" id="KW-1185">Reference proteome</keyword>
<evidence type="ECO:0008006" key="5">
    <source>
        <dbReference type="Google" id="ProtNLM"/>
    </source>
</evidence>
<dbReference type="Proteomes" id="UP000093510">
    <property type="component" value="Unassembled WGS sequence"/>
</dbReference>